<keyword evidence="4" id="KW-0479">Metal-binding</keyword>
<keyword evidence="10" id="KW-0067">ATP-binding</keyword>
<evidence type="ECO:0000256" key="8">
    <source>
        <dbReference type="ARBA" id="ARBA00022806"/>
    </source>
</evidence>
<keyword evidence="8 21" id="KW-0347">Helicase</keyword>
<dbReference type="EC" id="5.6.2.4" evidence="16"/>
<dbReference type="SMART" id="SM00487">
    <property type="entry name" value="DEXDc"/>
    <property type="match status" value="1"/>
</dbReference>
<dbReference type="GO" id="GO:0043138">
    <property type="term" value="F:3'-5' DNA helicase activity"/>
    <property type="evidence" value="ECO:0007669"/>
    <property type="project" value="UniProtKB-EC"/>
</dbReference>
<evidence type="ECO:0000256" key="13">
    <source>
        <dbReference type="ARBA" id="ARBA00023204"/>
    </source>
</evidence>
<dbReference type="SUPFAM" id="SSF46785">
    <property type="entry name" value="Winged helix' DNA-binding domain"/>
    <property type="match status" value="1"/>
</dbReference>
<dbReference type="GO" id="GO:0030894">
    <property type="term" value="C:replisome"/>
    <property type="evidence" value="ECO:0007669"/>
    <property type="project" value="TreeGrafter"/>
</dbReference>
<keyword evidence="7" id="KW-0378">Hydrolase</keyword>
<dbReference type="InterPro" id="IPR044876">
    <property type="entry name" value="HRDC_dom_sf"/>
</dbReference>
<dbReference type="SMART" id="SM00956">
    <property type="entry name" value="RQC"/>
    <property type="match status" value="1"/>
</dbReference>
<evidence type="ECO:0000256" key="1">
    <source>
        <dbReference type="ARBA" id="ARBA00001946"/>
    </source>
</evidence>
<evidence type="ECO:0000256" key="9">
    <source>
        <dbReference type="ARBA" id="ARBA00022833"/>
    </source>
</evidence>
<evidence type="ECO:0000256" key="5">
    <source>
        <dbReference type="ARBA" id="ARBA00022741"/>
    </source>
</evidence>
<dbReference type="InterPro" id="IPR002121">
    <property type="entry name" value="HRDC_dom"/>
</dbReference>
<feature type="domain" description="Helicase C-terminal" evidence="20">
    <location>
        <begin position="263"/>
        <end position="407"/>
    </location>
</feature>
<dbReference type="GO" id="GO:0006281">
    <property type="term" value="P:DNA repair"/>
    <property type="evidence" value="ECO:0007669"/>
    <property type="project" value="UniProtKB-KW"/>
</dbReference>
<dbReference type="InterPro" id="IPR018982">
    <property type="entry name" value="RQC_domain"/>
</dbReference>
<comment type="cofactor">
    <cofactor evidence="2">
        <name>Zn(2+)</name>
        <dbReference type="ChEBI" id="CHEBI:29105"/>
    </cofactor>
</comment>
<dbReference type="SUPFAM" id="SSF47819">
    <property type="entry name" value="HRDC-like"/>
    <property type="match status" value="1"/>
</dbReference>
<dbReference type="Pfam" id="PF09382">
    <property type="entry name" value="RQC"/>
    <property type="match status" value="1"/>
</dbReference>
<keyword evidence="14" id="KW-0413">Isomerase</keyword>
<dbReference type="GO" id="GO:0043590">
    <property type="term" value="C:bacterial nucleoid"/>
    <property type="evidence" value="ECO:0007669"/>
    <property type="project" value="TreeGrafter"/>
</dbReference>
<dbReference type="GO" id="GO:0009378">
    <property type="term" value="F:four-way junction helicase activity"/>
    <property type="evidence" value="ECO:0007669"/>
    <property type="project" value="TreeGrafter"/>
</dbReference>
<feature type="domain" description="Helicase ATP-binding" evidence="19">
    <location>
        <begin position="71"/>
        <end position="239"/>
    </location>
</feature>
<dbReference type="GO" id="GO:0046872">
    <property type="term" value="F:metal ion binding"/>
    <property type="evidence" value="ECO:0007669"/>
    <property type="project" value="UniProtKB-KW"/>
</dbReference>
<evidence type="ECO:0000259" key="19">
    <source>
        <dbReference type="PROSITE" id="PS51192"/>
    </source>
</evidence>
<sequence length="692" mass="76155">MSAEDGIGEPDRAGASTPFTETVISIMPSRTAKLDALFDAPAQETPVAVARRTLKEVFGYDDFRPGQEEIVSAVLAGEDVFAVMPTGSGKSMCFQLPAIVDRGLTVVVSPLIALMRDQVRQLVGLGIKAVSLNSSEGDAERREAWSALESGEASLLFVSPERLAAGSLPDRLRRLGMRRLVVDEAHCISQWGHDFRPEYRQLPRIRETLGEIQVLAFTATADAATRSDIQRELFPRPPHTVVHSFDRPNLSLRFEPKDRPAARIEAFLRERRGQSGIVYTASRAGTERLAERFERAGLPALAYHAGLDSTLRSRRQDQFLQEDGLVMVATVAFGMGINKPDLRYVVHADMPGGIESYYQEIGRAGRDGLPADTLTLYGLDDMVLRRRQIAEKEVGPERRRIEERRLAAMLDLCEVATCRRQSLLAYFGEASEPCGRCDLCESTDKAVDATVEAQKALSAVARTGQRFGATHLASLLTGESTEAILRHGHEALKTFGVGRDRDKRAWQATIRQLFAAGALAEASEEFGGFALTQKGEDILFGRERIELRPLPARSPEGRRRRGGEERSSRLAGLDEEEARLFEALRKVRMELARDEGVAAFMIFPDSTLIEMAKRRPKSQGELRAVQGVGDRKLVRYGDAFLAALAEHGRRYGSEATPAGFALTSAGIPSALSSICHETAMKRRRIAIVESPG</sequence>
<organism evidence="21 22">
    <name type="scientific">Enterovirga rhinocerotis</name>
    <dbReference type="NCBI Taxonomy" id="1339210"/>
    <lineage>
        <taxon>Bacteria</taxon>
        <taxon>Pseudomonadati</taxon>
        <taxon>Pseudomonadota</taxon>
        <taxon>Alphaproteobacteria</taxon>
        <taxon>Hyphomicrobiales</taxon>
        <taxon>Methylobacteriaceae</taxon>
        <taxon>Enterovirga</taxon>
    </lineage>
</organism>
<dbReference type="PROSITE" id="PS51194">
    <property type="entry name" value="HELICASE_CTER"/>
    <property type="match status" value="1"/>
</dbReference>
<dbReference type="FunFam" id="3.40.50.300:FF:001389">
    <property type="entry name" value="ATP-dependent DNA helicase RecQ"/>
    <property type="match status" value="1"/>
</dbReference>
<dbReference type="Pfam" id="PF00570">
    <property type="entry name" value="HRDC"/>
    <property type="match status" value="1"/>
</dbReference>
<keyword evidence="6" id="KW-0227">DNA damage</keyword>
<gene>
    <name evidence="21" type="ORF">EV668_1431</name>
</gene>
<feature type="region of interest" description="Disordered" evidence="17">
    <location>
        <begin position="550"/>
        <end position="570"/>
    </location>
</feature>
<evidence type="ECO:0000256" key="16">
    <source>
        <dbReference type="NCBIfam" id="TIGR01389"/>
    </source>
</evidence>
<evidence type="ECO:0000256" key="7">
    <source>
        <dbReference type="ARBA" id="ARBA00022801"/>
    </source>
</evidence>
<evidence type="ECO:0000259" key="18">
    <source>
        <dbReference type="PROSITE" id="PS50967"/>
    </source>
</evidence>
<evidence type="ECO:0000256" key="11">
    <source>
        <dbReference type="ARBA" id="ARBA00023125"/>
    </source>
</evidence>
<dbReference type="Pfam" id="PF00270">
    <property type="entry name" value="DEAD"/>
    <property type="match status" value="1"/>
</dbReference>
<comment type="catalytic activity">
    <reaction evidence="15">
        <text>Couples ATP hydrolysis with the unwinding of duplex DNA by translocating in the 3'-5' direction.</text>
        <dbReference type="EC" id="5.6.2.4"/>
    </reaction>
</comment>
<dbReference type="InterPro" id="IPR036388">
    <property type="entry name" value="WH-like_DNA-bd_sf"/>
</dbReference>
<reference evidence="21 22" key="1">
    <citation type="submission" date="2019-03" db="EMBL/GenBank/DDBJ databases">
        <title>Genomic Encyclopedia of Type Strains, Phase IV (KMG-IV): sequencing the most valuable type-strain genomes for metagenomic binning, comparative biology and taxonomic classification.</title>
        <authorList>
            <person name="Goeker M."/>
        </authorList>
    </citation>
    <scope>NUCLEOTIDE SEQUENCE [LARGE SCALE GENOMIC DNA]</scope>
    <source>
        <strain evidence="21 22">DSM 25903</strain>
    </source>
</reference>
<comment type="cofactor">
    <cofactor evidence="1">
        <name>Mg(2+)</name>
        <dbReference type="ChEBI" id="CHEBI:18420"/>
    </cofactor>
</comment>
<dbReference type="InterPro" id="IPR004589">
    <property type="entry name" value="DNA_helicase_ATP-dep_RecQ"/>
</dbReference>
<evidence type="ECO:0000256" key="6">
    <source>
        <dbReference type="ARBA" id="ARBA00022763"/>
    </source>
</evidence>
<proteinExistence type="inferred from homology"/>
<dbReference type="SUPFAM" id="SSF52540">
    <property type="entry name" value="P-loop containing nucleoside triphosphate hydrolases"/>
    <property type="match status" value="1"/>
</dbReference>
<dbReference type="PROSITE" id="PS50967">
    <property type="entry name" value="HRDC"/>
    <property type="match status" value="1"/>
</dbReference>
<evidence type="ECO:0000259" key="20">
    <source>
        <dbReference type="PROSITE" id="PS51194"/>
    </source>
</evidence>
<dbReference type="GO" id="GO:0005737">
    <property type="term" value="C:cytoplasm"/>
    <property type="evidence" value="ECO:0007669"/>
    <property type="project" value="TreeGrafter"/>
</dbReference>
<dbReference type="PROSITE" id="PS51192">
    <property type="entry name" value="HELICASE_ATP_BIND_1"/>
    <property type="match status" value="1"/>
</dbReference>
<name>A0A4R7C9V9_9HYPH</name>
<dbReference type="Gene3D" id="1.10.10.10">
    <property type="entry name" value="Winged helix-like DNA-binding domain superfamily/Winged helix DNA-binding domain"/>
    <property type="match status" value="1"/>
</dbReference>
<dbReference type="GO" id="GO:0009432">
    <property type="term" value="P:SOS response"/>
    <property type="evidence" value="ECO:0007669"/>
    <property type="project" value="UniProtKB-UniRule"/>
</dbReference>
<dbReference type="GO" id="GO:0006260">
    <property type="term" value="P:DNA replication"/>
    <property type="evidence" value="ECO:0007669"/>
    <property type="project" value="InterPro"/>
</dbReference>
<dbReference type="PANTHER" id="PTHR13710">
    <property type="entry name" value="DNA HELICASE RECQ FAMILY MEMBER"/>
    <property type="match status" value="1"/>
</dbReference>
<evidence type="ECO:0000313" key="21">
    <source>
        <dbReference type="EMBL" id="TDR94155.1"/>
    </source>
</evidence>
<comment type="similarity">
    <text evidence="3">Belongs to the helicase family. RecQ subfamily.</text>
</comment>
<evidence type="ECO:0000256" key="14">
    <source>
        <dbReference type="ARBA" id="ARBA00023235"/>
    </source>
</evidence>
<dbReference type="Pfam" id="PF00271">
    <property type="entry name" value="Helicase_C"/>
    <property type="match status" value="1"/>
</dbReference>
<dbReference type="Proteomes" id="UP000295122">
    <property type="component" value="Unassembled WGS sequence"/>
</dbReference>
<dbReference type="InterPro" id="IPR010997">
    <property type="entry name" value="HRDC-like_sf"/>
</dbReference>
<dbReference type="GO" id="GO:0003677">
    <property type="term" value="F:DNA binding"/>
    <property type="evidence" value="ECO:0007669"/>
    <property type="project" value="UniProtKB-KW"/>
</dbReference>
<protein>
    <recommendedName>
        <fullName evidence="16">DNA helicase RecQ</fullName>
        <ecNumber evidence="16">5.6.2.4</ecNumber>
    </recommendedName>
</protein>
<dbReference type="GO" id="GO:0006310">
    <property type="term" value="P:DNA recombination"/>
    <property type="evidence" value="ECO:0007669"/>
    <property type="project" value="UniProtKB-UniRule"/>
</dbReference>
<dbReference type="Pfam" id="PF16124">
    <property type="entry name" value="RecQ_Zn_bind"/>
    <property type="match status" value="1"/>
</dbReference>
<keyword evidence="5" id="KW-0547">Nucleotide-binding</keyword>
<comment type="caution">
    <text evidence="21">The sequence shown here is derived from an EMBL/GenBank/DDBJ whole genome shotgun (WGS) entry which is preliminary data.</text>
</comment>
<evidence type="ECO:0000256" key="12">
    <source>
        <dbReference type="ARBA" id="ARBA00023172"/>
    </source>
</evidence>
<dbReference type="AlphaFoldDB" id="A0A4R7C9V9"/>
<dbReference type="InterPro" id="IPR036390">
    <property type="entry name" value="WH_DNA-bd_sf"/>
</dbReference>
<accession>A0A4R7C9V9</accession>
<dbReference type="Gene3D" id="3.40.50.300">
    <property type="entry name" value="P-loop containing nucleotide triphosphate hydrolases"/>
    <property type="match status" value="2"/>
</dbReference>
<dbReference type="Gene3D" id="1.10.150.80">
    <property type="entry name" value="HRDC domain"/>
    <property type="match status" value="1"/>
</dbReference>
<dbReference type="GO" id="GO:0005524">
    <property type="term" value="F:ATP binding"/>
    <property type="evidence" value="ECO:0007669"/>
    <property type="project" value="UniProtKB-KW"/>
</dbReference>
<dbReference type="NCBIfam" id="TIGR00614">
    <property type="entry name" value="recQ_fam"/>
    <property type="match status" value="1"/>
</dbReference>
<evidence type="ECO:0000256" key="2">
    <source>
        <dbReference type="ARBA" id="ARBA00001947"/>
    </source>
</evidence>
<dbReference type="InterPro" id="IPR006293">
    <property type="entry name" value="DNA_helicase_ATP-dep_RecQ_bac"/>
</dbReference>
<feature type="domain" description="HRDC" evidence="18">
    <location>
        <begin position="574"/>
        <end position="654"/>
    </location>
</feature>
<dbReference type="InterPro" id="IPR027417">
    <property type="entry name" value="P-loop_NTPase"/>
</dbReference>
<dbReference type="InterPro" id="IPR011545">
    <property type="entry name" value="DEAD/DEAH_box_helicase_dom"/>
</dbReference>
<dbReference type="SMART" id="SM00490">
    <property type="entry name" value="HELICc"/>
    <property type="match status" value="1"/>
</dbReference>
<evidence type="ECO:0000313" key="22">
    <source>
        <dbReference type="Proteomes" id="UP000295122"/>
    </source>
</evidence>
<keyword evidence="13" id="KW-0234">DNA repair</keyword>
<keyword evidence="9" id="KW-0862">Zinc</keyword>
<evidence type="ECO:0000256" key="4">
    <source>
        <dbReference type="ARBA" id="ARBA00022723"/>
    </source>
</evidence>
<evidence type="ECO:0000256" key="3">
    <source>
        <dbReference type="ARBA" id="ARBA00005446"/>
    </source>
</evidence>
<dbReference type="GO" id="GO:0016787">
    <property type="term" value="F:hydrolase activity"/>
    <property type="evidence" value="ECO:0007669"/>
    <property type="project" value="UniProtKB-KW"/>
</dbReference>
<dbReference type="SMART" id="SM00341">
    <property type="entry name" value="HRDC"/>
    <property type="match status" value="1"/>
</dbReference>
<dbReference type="PANTHER" id="PTHR13710:SF105">
    <property type="entry name" value="ATP-DEPENDENT DNA HELICASE Q1"/>
    <property type="match status" value="1"/>
</dbReference>
<dbReference type="InterPro" id="IPR032284">
    <property type="entry name" value="RecQ_Zn-bd"/>
</dbReference>
<evidence type="ECO:0000256" key="15">
    <source>
        <dbReference type="ARBA" id="ARBA00034617"/>
    </source>
</evidence>
<keyword evidence="12" id="KW-0233">DNA recombination</keyword>
<keyword evidence="22" id="KW-1185">Reference proteome</keyword>
<dbReference type="InterPro" id="IPR014001">
    <property type="entry name" value="Helicase_ATP-bd"/>
</dbReference>
<evidence type="ECO:0000256" key="17">
    <source>
        <dbReference type="SAM" id="MobiDB-lite"/>
    </source>
</evidence>
<keyword evidence="11" id="KW-0238">DNA-binding</keyword>
<dbReference type="NCBIfam" id="TIGR01389">
    <property type="entry name" value="recQ"/>
    <property type="match status" value="1"/>
</dbReference>
<evidence type="ECO:0000256" key="10">
    <source>
        <dbReference type="ARBA" id="ARBA00022840"/>
    </source>
</evidence>
<dbReference type="InterPro" id="IPR001650">
    <property type="entry name" value="Helicase_C-like"/>
</dbReference>
<dbReference type="EMBL" id="SNZR01000011">
    <property type="protein sequence ID" value="TDR94155.1"/>
    <property type="molecule type" value="Genomic_DNA"/>
</dbReference>
<dbReference type="CDD" id="cd17920">
    <property type="entry name" value="DEXHc_RecQ"/>
    <property type="match status" value="1"/>
</dbReference>